<reference evidence="2" key="1">
    <citation type="journal article" date="2019" name="Int. J. Syst. Evol. Microbiol.">
        <title>The Global Catalogue of Microorganisms (GCM) 10K type strain sequencing project: providing services to taxonomists for standard genome sequencing and annotation.</title>
        <authorList>
            <consortium name="The Broad Institute Genomics Platform"/>
            <consortium name="The Broad Institute Genome Sequencing Center for Infectious Disease"/>
            <person name="Wu L."/>
            <person name="Ma J."/>
        </authorList>
    </citation>
    <scope>NUCLEOTIDE SEQUENCE [LARGE SCALE GENOMIC DNA]</scope>
    <source>
        <strain evidence="2">JCM 17705</strain>
    </source>
</reference>
<sequence length="278" mass="30394">MQLIKISIERLLMTDKGTKQGPNVRIRAFRAIDEPETCERFITGHTQVLTSIGVTKVTSSKNAWAINPNSFVIIVESLNGSEVFGGGRVQVAGGTEALPIEQATGAMDPSIYELVKKQALHGTGEICGLWNSQTLAGYGIGTPLLIRTLIAMASQLGIHSLFALCAPYTVKPVVNCGMELVESIGNRGTFYYPKLDLIATAMILKDTNDLRKAQQEDREMIERLRIGPNNLSINELKNREISIDFKIQIPKLDQWNLAWAIESAIGATSHFGAVINQG</sequence>
<protein>
    <recommendedName>
        <fullName evidence="3">N-acetyltransferase domain-containing protein</fullName>
    </recommendedName>
</protein>
<evidence type="ECO:0000313" key="1">
    <source>
        <dbReference type="EMBL" id="GAA4314142.1"/>
    </source>
</evidence>
<evidence type="ECO:0008006" key="3">
    <source>
        <dbReference type="Google" id="ProtNLM"/>
    </source>
</evidence>
<organism evidence="1 2">
    <name type="scientific">Mucilaginibacter gynuensis</name>
    <dbReference type="NCBI Taxonomy" id="1302236"/>
    <lineage>
        <taxon>Bacteria</taxon>
        <taxon>Pseudomonadati</taxon>
        <taxon>Bacteroidota</taxon>
        <taxon>Sphingobacteriia</taxon>
        <taxon>Sphingobacteriales</taxon>
        <taxon>Sphingobacteriaceae</taxon>
        <taxon>Mucilaginibacter</taxon>
    </lineage>
</organism>
<dbReference type="EMBL" id="BAABFT010000002">
    <property type="protein sequence ID" value="GAA4314142.1"/>
    <property type="molecule type" value="Genomic_DNA"/>
</dbReference>
<dbReference type="Proteomes" id="UP001500582">
    <property type="component" value="Unassembled WGS sequence"/>
</dbReference>
<keyword evidence="2" id="KW-1185">Reference proteome</keyword>
<comment type="caution">
    <text evidence="1">The sequence shown here is derived from an EMBL/GenBank/DDBJ whole genome shotgun (WGS) entry which is preliminary data.</text>
</comment>
<accession>A0ABP8FZD9</accession>
<gene>
    <name evidence="1" type="ORF">GCM10023149_10190</name>
</gene>
<proteinExistence type="predicted"/>
<evidence type="ECO:0000313" key="2">
    <source>
        <dbReference type="Proteomes" id="UP001500582"/>
    </source>
</evidence>
<name>A0ABP8FZD9_9SPHI</name>